<dbReference type="PANTHER" id="PTHR19359:SF129">
    <property type="entry name" value="CYTOCHROME B5 ISOFORM B"/>
    <property type="match status" value="1"/>
</dbReference>
<comment type="similarity">
    <text evidence="6">Belongs to the cytochrome b5 family.</text>
</comment>
<dbReference type="GO" id="GO:0005783">
    <property type="term" value="C:endoplasmic reticulum"/>
    <property type="evidence" value="ECO:0007669"/>
    <property type="project" value="UniProtKB-SubCell"/>
</dbReference>
<dbReference type="PROSITE" id="PS50255">
    <property type="entry name" value="CYTOCHROME_B5_2"/>
    <property type="match status" value="1"/>
</dbReference>
<dbReference type="GO" id="GO:0046872">
    <property type="term" value="F:metal ion binding"/>
    <property type="evidence" value="ECO:0007669"/>
    <property type="project" value="UniProtKB-KW"/>
</dbReference>
<reference evidence="8 9" key="1">
    <citation type="journal article" date="2020" name="IScience">
        <title>Genome Sequencing of the Endangered Kingdonia uniflora (Circaeasteraceae, Ranunculales) Reveals Potential Mechanisms of Evolutionary Specialization.</title>
        <authorList>
            <person name="Sun Y."/>
            <person name="Deng T."/>
            <person name="Zhang A."/>
            <person name="Moore M.J."/>
            <person name="Landis J.B."/>
            <person name="Lin N."/>
            <person name="Zhang H."/>
            <person name="Zhang X."/>
            <person name="Huang J."/>
            <person name="Zhang X."/>
            <person name="Sun H."/>
            <person name="Wang H."/>
        </authorList>
    </citation>
    <scope>NUCLEOTIDE SEQUENCE [LARGE SCALE GENOMIC DNA]</scope>
    <source>
        <strain evidence="8">TB1705</strain>
        <tissue evidence="8">Leaf</tissue>
    </source>
</reference>
<sequence>QVYDVTKFLEDNPGGNEILLSTGGKDTIDNFEDVSHSSSVRAMMDEYYVVEIDSSTIPTKQKSTPSKQP</sequence>
<evidence type="ECO:0000256" key="5">
    <source>
        <dbReference type="ARBA" id="ARBA00023004"/>
    </source>
</evidence>
<feature type="domain" description="Cytochrome b5 heme-binding" evidence="7">
    <location>
        <begin position="1"/>
        <end position="53"/>
    </location>
</feature>
<dbReference type="PRINTS" id="PR00363">
    <property type="entry name" value="CYTOCHROMEB5"/>
</dbReference>
<evidence type="ECO:0000313" key="8">
    <source>
        <dbReference type="EMBL" id="KAF6153110.1"/>
    </source>
</evidence>
<comment type="subcellular location">
    <subcellularLocation>
        <location evidence="1">Endoplasmic reticulum</location>
    </subcellularLocation>
</comment>
<evidence type="ECO:0000256" key="1">
    <source>
        <dbReference type="ARBA" id="ARBA00004240"/>
    </source>
</evidence>
<comment type="caution">
    <text evidence="8">The sequence shown here is derived from an EMBL/GenBank/DDBJ whole genome shotgun (WGS) entry which is preliminary data.</text>
</comment>
<organism evidence="8 9">
    <name type="scientific">Kingdonia uniflora</name>
    <dbReference type="NCBI Taxonomy" id="39325"/>
    <lineage>
        <taxon>Eukaryota</taxon>
        <taxon>Viridiplantae</taxon>
        <taxon>Streptophyta</taxon>
        <taxon>Embryophyta</taxon>
        <taxon>Tracheophyta</taxon>
        <taxon>Spermatophyta</taxon>
        <taxon>Magnoliopsida</taxon>
        <taxon>Ranunculales</taxon>
        <taxon>Circaeasteraceae</taxon>
        <taxon>Kingdonia</taxon>
    </lineage>
</organism>
<name>A0A7J7ME85_9MAGN</name>
<feature type="non-terminal residue" evidence="8">
    <location>
        <position position="69"/>
    </location>
</feature>
<gene>
    <name evidence="8" type="ORF">GIB67_034832</name>
</gene>
<evidence type="ECO:0000256" key="4">
    <source>
        <dbReference type="ARBA" id="ARBA00022824"/>
    </source>
</evidence>
<dbReference type="Proteomes" id="UP000541444">
    <property type="component" value="Unassembled WGS sequence"/>
</dbReference>
<keyword evidence="3" id="KW-0479">Metal-binding</keyword>
<dbReference type="PANTHER" id="PTHR19359">
    <property type="entry name" value="CYTOCHROME B5"/>
    <property type="match status" value="1"/>
</dbReference>
<accession>A0A7J7ME85</accession>
<proteinExistence type="inferred from homology"/>
<protein>
    <recommendedName>
        <fullName evidence="7">Cytochrome b5 heme-binding domain-containing protein</fullName>
    </recommendedName>
</protein>
<dbReference type="AlphaFoldDB" id="A0A7J7ME85"/>
<keyword evidence="4" id="KW-0256">Endoplasmic reticulum</keyword>
<dbReference type="SUPFAM" id="SSF55856">
    <property type="entry name" value="Cytochrome b5-like heme/steroid binding domain"/>
    <property type="match status" value="1"/>
</dbReference>
<dbReference type="InterPro" id="IPR036400">
    <property type="entry name" value="Cyt_B5-like_heme/steroid_sf"/>
</dbReference>
<evidence type="ECO:0000313" key="9">
    <source>
        <dbReference type="Proteomes" id="UP000541444"/>
    </source>
</evidence>
<dbReference type="EMBL" id="JACGCM010001586">
    <property type="protein sequence ID" value="KAF6153110.1"/>
    <property type="molecule type" value="Genomic_DNA"/>
</dbReference>
<dbReference type="GO" id="GO:0020037">
    <property type="term" value="F:heme binding"/>
    <property type="evidence" value="ECO:0007669"/>
    <property type="project" value="TreeGrafter"/>
</dbReference>
<evidence type="ECO:0000256" key="2">
    <source>
        <dbReference type="ARBA" id="ARBA00022617"/>
    </source>
</evidence>
<keyword evidence="9" id="KW-1185">Reference proteome</keyword>
<keyword evidence="2" id="KW-0349">Heme</keyword>
<dbReference type="InterPro" id="IPR050668">
    <property type="entry name" value="Cytochrome_b5"/>
</dbReference>
<dbReference type="OrthoDB" id="260519at2759"/>
<dbReference type="GO" id="GO:0016020">
    <property type="term" value="C:membrane"/>
    <property type="evidence" value="ECO:0007669"/>
    <property type="project" value="TreeGrafter"/>
</dbReference>
<dbReference type="InterPro" id="IPR001199">
    <property type="entry name" value="Cyt_B5-like_heme/steroid-bd"/>
</dbReference>
<keyword evidence="5" id="KW-0408">Iron</keyword>
<evidence type="ECO:0000259" key="7">
    <source>
        <dbReference type="PROSITE" id="PS50255"/>
    </source>
</evidence>
<evidence type="ECO:0000256" key="3">
    <source>
        <dbReference type="ARBA" id="ARBA00022723"/>
    </source>
</evidence>
<dbReference type="Gene3D" id="3.10.120.10">
    <property type="entry name" value="Cytochrome b5-like heme/steroid binding domain"/>
    <property type="match status" value="1"/>
</dbReference>
<evidence type="ECO:0000256" key="6">
    <source>
        <dbReference type="ARBA" id="ARBA00038168"/>
    </source>
</evidence>
<dbReference type="Pfam" id="PF00173">
    <property type="entry name" value="Cyt-b5"/>
    <property type="match status" value="1"/>
</dbReference>